<organism evidence="1 2">
    <name type="scientific">Helicobacter pylori UM037</name>
    <dbReference type="NCBI Taxonomy" id="1321939"/>
    <lineage>
        <taxon>Bacteria</taxon>
        <taxon>Pseudomonadati</taxon>
        <taxon>Campylobacterota</taxon>
        <taxon>Epsilonproteobacteria</taxon>
        <taxon>Campylobacterales</taxon>
        <taxon>Helicobacteraceae</taxon>
        <taxon>Helicobacter</taxon>
    </lineage>
</organism>
<gene>
    <name evidence="1" type="ORF">N198_07180</name>
</gene>
<evidence type="ECO:0000313" key="1">
    <source>
        <dbReference type="EMBL" id="EQK94695.1"/>
    </source>
</evidence>
<dbReference type="Proteomes" id="UP000015893">
    <property type="component" value="Unassembled WGS sequence"/>
</dbReference>
<dbReference type="EMBL" id="AUSI01000030">
    <property type="protein sequence ID" value="EQK94695.1"/>
    <property type="molecule type" value="Genomic_DNA"/>
</dbReference>
<sequence>MHFNKKKKTQTPRSNYALAALLALWLTFKKGLKP</sequence>
<evidence type="ECO:0000313" key="2">
    <source>
        <dbReference type="Proteomes" id="UP000015893"/>
    </source>
</evidence>
<accession>A0AB33Z7C0</accession>
<comment type="caution">
    <text evidence="1">The sequence shown here is derived from an EMBL/GenBank/DDBJ whole genome shotgun (WGS) entry which is preliminary data.</text>
</comment>
<protein>
    <submittedName>
        <fullName evidence="1">Uncharacterized protein</fullName>
    </submittedName>
</protein>
<dbReference type="AlphaFoldDB" id="A0AB33Z7C0"/>
<proteinExistence type="predicted"/>
<name>A0AB33Z7C0_HELPX</name>
<reference evidence="1 2" key="1">
    <citation type="journal article" date="2013" name="Genome Announc.">
        <title>Multiple genome sequences of Helicobacter pylori strains of diverse disease and antibiotic resistance backgrounds from Malaysia.</title>
        <authorList>
            <person name="Rehvathy V."/>
            <person name="Tan M.H."/>
            <person name="Gunaletchumy S.P."/>
            <person name="Teh X."/>
            <person name="Wang S."/>
            <person name="Baybayan P."/>
            <person name="Singh S."/>
            <person name="Ashby M."/>
            <person name="Kaakoush N.O."/>
            <person name="Mitchell H.M."/>
            <person name="Croft L.J."/>
            <person name="Goh K.L."/>
            <person name="Loke M.F."/>
            <person name="Vadivelu J."/>
        </authorList>
    </citation>
    <scope>NUCLEOTIDE SEQUENCE [LARGE SCALE GENOMIC DNA]</scope>
    <source>
        <strain evidence="1 2">UM037</strain>
    </source>
</reference>